<feature type="compositionally biased region" description="Polar residues" evidence="1">
    <location>
        <begin position="355"/>
        <end position="368"/>
    </location>
</feature>
<comment type="caution">
    <text evidence="2">The sequence shown here is derived from an EMBL/GenBank/DDBJ whole genome shotgun (WGS) entry which is preliminary data.</text>
</comment>
<dbReference type="PANTHER" id="PTHR11439:SF495">
    <property type="entry name" value="REVERSE TRANSCRIPTASE, RNA-DEPENDENT DNA POLYMERASE-RELATED"/>
    <property type="match status" value="1"/>
</dbReference>
<sequence length="569" mass="63905">DEKDAPETSIACVEKPKEDRSSAPLIEDWETDSDDGSAFTHEPISAKIDFVKADRMAKKSVLPTNVGKGTGHRNSRPVWNNVQRINHQNKFAPTTVFTRSGRIPVSATKPKAATSTSVAKPVNTAGIKKSVNFSRTKSTFHKSHSPIRRSFYNATSYLRRNSTERVNTVGSKAVSVVKGNRVTSVKTSAGHLHQALKNKGIVDSRCSRYMTGNKAYLADYQEIHDGGFVAFSSSRGPQGTNGNACTQDNVDVRKEVSDQHYIVLPLWSSISSIYKRSDDKPTDDKLADDKPKDDNGSKTVKEPINKEDQAYRDELDRIIKAHFNNMESSTIVSPIPTHKVHIDHPKDQILGHPKSSVQSRGMEKNSSGAHALMEPKKVSQALDDESWVEAMQEELLQFSLQNVKQSEERIFISQDNYVAEILKRFKFSFVKTASTPIETQKPLVKDEVTPKLLHLQTVKRIFWYLKGQPKLGLWYPRDSSFNLEAYSNNDYVRANLDKKSITGGCQFLSGRLISLQYKKQTIVATFTTKAEYVVAAHCCGQVLWIQNQMLDYGFNFMNTKIYVDNESTI</sequence>
<evidence type="ECO:0000256" key="1">
    <source>
        <dbReference type="SAM" id="MobiDB-lite"/>
    </source>
</evidence>
<organism evidence="2">
    <name type="scientific">Tanacetum cinerariifolium</name>
    <name type="common">Dalmatian daisy</name>
    <name type="synonym">Chrysanthemum cinerariifolium</name>
    <dbReference type="NCBI Taxonomy" id="118510"/>
    <lineage>
        <taxon>Eukaryota</taxon>
        <taxon>Viridiplantae</taxon>
        <taxon>Streptophyta</taxon>
        <taxon>Embryophyta</taxon>
        <taxon>Tracheophyta</taxon>
        <taxon>Spermatophyta</taxon>
        <taxon>Magnoliopsida</taxon>
        <taxon>eudicotyledons</taxon>
        <taxon>Gunneridae</taxon>
        <taxon>Pentapetalae</taxon>
        <taxon>asterids</taxon>
        <taxon>campanulids</taxon>
        <taxon>Asterales</taxon>
        <taxon>Asteraceae</taxon>
        <taxon>Asteroideae</taxon>
        <taxon>Anthemideae</taxon>
        <taxon>Anthemidinae</taxon>
        <taxon>Tanacetum</taxon>
    </lineage>
</organism>
<dbReference type="AlphaFoldDB" id="A0A699J5A6"/>
<feature type="region of interest" description="Disordered" evidence="1">
    <location>
        <begin position="276"/>
        <end position="311"/>
    </location>
</feature>
<dbReference type="PANTHER" id="PTHR11439">
    <property type="entry name" value="GAG-POL-RELATED RETROTRANSPOSON"/>
    <property type="match status" value="1"/>
</dbReference>
<evidence type="ECO:0000313" key="2">
    <source>
        <dbReference type="EMBL" id="GFA09768.1"/>
    </source>
</evidence>
<dbReference type="CDD" id="cd09272">
    <property type="entry name" value="RNase_HI_RT_Ty1"/>
    <property type="match status" value="1"/>
</dbReference>
<protein>
    <submittedName>
        <fullName evidence="2">Uncharacterized protein</fullName>
    </submittedName>
</protein>
<feature type="region of interest" description="Disordered" evidence="1">
    <location>
        <begin position="353"/>
        <end position="374"/>
    </location>
</feature>
<proteinExistence type="predicted"/>
<feature type="non-terminal residue" evidence="2">
    <location>
        <position position="1"/>
    </location>
</feature>
<feature type="region of interest" description="Disordered" evidence="1">
    <location>
        <begin position="1"/>
        <end position="40"/>
    </location>
</feature>
<reference evidence="2" key="1">
    <citation type="journal article" date="2019" name="Sci. Rep.">
        <title>Draft genome of Tanacetum cinerariifolium, the natural source of mosquito coil.</title>
        <authorList>
            <person name="Yamashiro T."/>
            <person name="Shiraishi A."/>
            <person name="Satake H."/>
            <person name="Nakayama K."/>
        </authorList>
    </citation>
    <scope>NUCLEOTIDE SEQUENCE</scope>
</reference>
<name>A0A699J5A6_TANCI</name>
<accession>A0A699J5A6</accession>
<dbReference type="EMBL" id="BKCJ010368495">
    <property type="protein sequence ID" value="GFA09768.1"/>
    <property type="molecule type" value="Genomic_DNA"/>
</dbReference>
<gene>
    <name evidence="2" type="ORF">Tci_581740</name>
</gene>